<dbReference type="SUPFAM" id="SSF49764">
    <property type="entry name" value="HSP20-like chaperones"/>
    <property type="match status" value="1"/>
</dbReference>
<protein>
    <submittedName>
        <fullName evidence="5">HSP20 family protein</fullName>
    </submittedName>
</protein>
<evidence type="ECO:0000256" key="1">
    <source>
        <dbReference type="ARBA" id="ARBA00023016"/>
    </source>
</evidence>
<dbReference type="PANTHER" id="PTHR11527">
    <property type="entry name" value="HEAT-SHOCK PROTEIN 20 FAMILY MEMBER"/>
    <property type="match status" value="1"/>
</dbReference>
<evidence type="ECO:0000259" key="4">
    <source>
        <dbReference type="PROSITE" id="PS01031"/>
    </source>
</evidence>
<evidence type="ECO:0000313" key="5">
    <source>
        <dbReference type="EMBL" id="KEP50923.1"/>
    </source>
</evidence>
<dbReference type="STRING" id="1423351.A0A074S1Z9"/>
<dbReference type="CDD" id="cd06464">
    <property type="entry name" value="ACD_sHsps-like"/>
    <property type="match status" value="1"/>
</dbReference>
<dbReference type="Pfam" id="PF00011">
    <property type="entry name" value="HSP20"/>
    <property type="match status" value="1"/>
</dbReference>
<dbReference type="Gene3D" id="2.60.40.790">
    <property type="match status" value="1"/>
</dbReference>
<comment type="caution">
    <text evidence="5">The sequence shown here is derived from an EMBL/GenBank/DDBJ whole genome shotgun (WGS) entry which is preliminary data.</text>
</comment>
<dbReference type="Proteomes" id="UP000027456">
    <property type="component" value="Unassembled WGS sequence"/>
</dbReference>
<comment type="similarity">
    <text evidence="2 3">Belongs to the small heat shock protein (HSP20) family.</text>
</comment>
<sequence>MSLAHFLTEYATHPYLGPYYDQWMHDGGNFGTFGHIWQPDWSGFGSERTPSLDWFEQDTSYTLHLEIPGVKREDMTMHVSEDGRSLTIEGKAEKLGGYLGLSGLGDERAPKSTGGRIKRVRKTMADGTVVVISRTEKKHSVGTTVKFTRTVALPSYVDGKRIAAKLENGVLMVTIPKLHAPKTRRIVID</sequence>
<organism evidence="5 6">
    <name type="scientific">Rhizoctonia solani 123E</name>
    <dbReference type="NCBI Taxonomy" id="1423351"/>
    <lineage>
        <taxon>Eukaryota</taxon>
        <taxon>Fungi</taxon>
        <taxon>Dikarya</taxon>
        <taxon>Basidiomycota</taxon>
        <taxon>Agaricomycotina</taxon>
        <taxon>Agaricomycetes</taxon>
        <taxon>Cantharellales</taxon>
        <taxon>Ceratobasidiaceae</taxon>
        <taxon>Rhizoctonia</taxon>
    </lineage>
</organism>
<accession>A0A074S1Z9</accession>
<dbReference type="OrthoDB" id="1431247at2759"/>
<evidence type="ECO:0000313" key="6">
    <source>
        <dbReference type="Proteomes" id="UP000027456"/>
    </source>
</evidence>
<dbReference type="AlphaFoldDB" id="A0A074S1Z9"/>
<proteinExistence type="inferred from homology"/>
<dbReference type="InterPro" id="IPR002068">
    <property type="entry name" value="A-crystallin/Hsp20_dom"/>
</dbReference>
<dbReference type="EMBL" id="AZST01000209">
    <property type="protein sequence ID" value="KEP50923.1"/>
    <property type="molecule type" value="Genomic_DNA"/>
</dbReference>
<feature type="domain" description="SHSP" evidence="4">
    <location>
        <begin position="43"/>
        <end position="189"/>
    </location>
</feature>
<dbReference type="HOGENOM" id="CLU_101892_0_0_1"/>
<keyword evidence="1" id="KW-0346">Stress response</keyword>
<dbReference type="InterPro" id="IPR008978">
    <property type="entry name" value="HSP20-like_chaperone"/>
</dbReference>
<keyword evidence="6" id="KW-1185">Reference proteome</keyword>
<gene>
    <name evidence="5" type="ORF">V565_071050</name>
</gene>
<reference evidence="5 6" key="1">
    <citation type="submission" date="2013-12" db="EMBL/GenBank/DDBJ databases">
        <authorList>
            <person name="Cubeta M."/>
            <person name="Pakala S."/>
            <person name="Fedorova N."/>
            <person name="Thomas E."/>
            <person name="Dean R."/>
            <person name="Jabaji S."/>
            <person name="Neate S."/>
            <person name="Toda T."/>
            <person name="Tavantzis S."/>
            <person name="Vilgalys R."/>
            <person name="Bharathan N."/>
            <person name="Pakala S."/>
            <person name="Losada L.S."/>
            <person name="Zafar N."/>
            <person name="Nierman W."/>
        </authorList>
    </citation>
    <scope>NUCLEOTIDE SEQUENCE [LARGE SCALE GENOMIC DNA]</scope>
    <source>
        <strain evidence="5 6">123E</strain>
    </source>
</reference>
<evidence type="ECO:0000256" key="2">
    <source>
        <dbReference type="PROSITE-ProRule" id="PRU00285"/>
    </source>
</evidence>
<evidence type="ECO:0000256" key="3">
    <source>
        <dbReference type="RuleBase" id="RU003616"/>
    </source>
</evidence>
<name>A0A074S1Z9_9AGAM</name>
<dbReference type="PROSITE" id="PS01031">
    <property type="entry name" value="SHSP"/>
    <property type="match status" value="1"/>
</dbReference>
<dbReference type="InterPro" id="IPR031107">
    <property type="entry name" value="Small_HSP"/>
</dbReference>